<comment type="caution">
    <text evidence="6">The sequence shown here is derived from an EMBL/GenBank/DDBJ whole genome shotgun (WGS) entry which is preliminary data.</text>
</comment>
<name>A0ABV1WSS7_9ACTN</name>
<dbReference type="Proteomes" id="UP001474181">
    <property type="component" value="Unassembled WGS sequence"/>
</dbReference>
<accession>A0ABV1WSS7</accession>
<dbReference type="InterPro" id="IPR000847">
    <property type="entry name" value="LysR_HTH_N"/>
</dbReference>
<evidence type="ECO:0000256" key="1">
    <source>
        <dbReference type="ARBA" id="ARBA00009437"/>
    </source>
</evidence>
<dbReference type="RefSeq" id="WP_350779508.1">
    <property type="nucleotide sequence ID" value="NZ_JBEPEK010000055.1"/>
</dbReference>
<keyword evidence="4" id="KW-0804">Transcription</keyword>
<dbReference type="InterPro" id="IPR036390">
    <property type="entry name" value="WH_DNA-bd_sf"/>
</dbReference>
<dbReference type="PRINTS" id="PR00039">
    <property type="entry name" value="HTHLYSR"/>
</dbReference>
<comment type="similarity">
    <text evidence="1">Belongs to the LysR transcriptional regulatory family.</text>
</comment>
<sequence>MELRQIRYFLTLAEECHFGRAATRLHVAQPALSQQIKQLEKELRTTLFTRSTRHVALTEAGHHLVEHARTLVAEEERARRHMTELATGHAGRVSTGFIGTATYDLLPQVARTVRARLPGITMDLRGELLTPDLVDGLLAGTYDLAVLRGPADHEDIRTTPLRSESLVAVLPSHHPLAARRRISLKALADEPFVVHPSRSSMYARVLAACRRAGFQPTSLMEVGETATLVVFVAAGHGVALVPAPVQSLRLASVAYVPLTQTESVDLFLASHARRTTPATDQVASVIKECVEDLEHRQAPTSTLEG</sequence>
<dbReference type="SUPFAM" id="SSF46785">
    <property type="entry name" value="Winged helix' DNA-binding domain"/>
    <property type="match status" value="1"/>
</dbReference>
<keyword evidence="2" id="KW-0805">Transcription regulation</keyword>
<evidence type="ECO:0000259" key="5">
    <source>
        <dbReference type="PROSITE" id="PS50931"/>
    </source>
</evidence>
<dbReference type="Gene3D" id="3.40.190.10">
    <property type="entry name" value="Periplasmic binding protein-like II"/>
    <property type="match status" value="2"/>
</dbReference>
<dbReference type="PANTHER" id="PTHR30346">
    <property type="entry name" value="TRANSCRIPTIONAL DUAL REGULATOR HCAR-RELATED"/>
    <property type="match status" value="1"/>
</dbReference>
<dbReference type="PANTHER" id="PTHR30346:SF28">
    <property type="entry name" value="HTH-TYPE TRANSCRIPTIONAL REGULATOR CYNR"/>
    <property type="match status" value="1"/>
</dbReference>
<dbReference type="CDD" id="cd08414">
    <property type="entry name" value="PBP2_LTTR_aromatics_like"/>
    <property type="match status" value="1"/>
</dbReference>
<keyword evidence="3" id="KW-0238">DNA-binding</keyword>
<dbReference type="EMBL" id="JBEPEK010000055">
    <property type="protein sequence ID" value="MER7179907.1"/>
    <property type="molecule type" value="Genomic_DNA"/>
</dbReference>
<keyword evidence="7" id="KW-1185">Reference proteome</keyword>
<dbReference type="Pfam" id="PF03466">
    <property type="entry name" value="LysR_substrate"/>
    <property type="match status" value="1"/>
</dbReference>
<evidence type="ECO:0000256" key="3">
    <source>
        <dbReference type="ARBA" id="ARBA00023125"/>
    </source>
</evidence>
<dbReference type="InterPro" id="IPR036388">
    <property type="entry name" value="WH-like_DNA-bd_sf"/>
</dbReference>
<evidence type="ECO:0000313" key="6">
    <source>
        <dbReference type="EMBL" id="MER7179907.1"/>
    </source>
</evidence>
<gene>
    <name evidence="6" type="ORF">ABT404_10575</name>
</gene>
<proteinExistence type="inferred from homology"/>
<dbReference type="Pfam" id="PF00126">
    <property type="entry name" value="HTH_1"/>
    <property type="match status" value="1"/>
</dbReference>
<reference evidence="6 7" key="1">
    <citation type="submission" date="2024-06" db="EMBL/GenBank/DDBJ databases">
        <title>The Natural Products Discovery Center: Release of the First 8490 Sequenced Strains for Exploring Actinobacteria Biosynthetic Diversity.</title>
        <authorList>
            <person name="Kalkreuter E."/>
            <person name="Kautsar S.A."/>
            <person name="Yang D."/>
            <person name="Bader C.D."/>
            <person name="Teijaro C.N."/>
            <person name="Fluegel L."/>
            <person name="Davis C.M."/>
            <person name="Simpson J.R."/>
            <person name="Lauterbach L."/>
            <person name="Steele A.D."/>
            <person name="Gui C."/>
            <person name="Meng S."/>
            <person name="Li G."/>
            <person name="Viehrig K."/>
            <person name="Ye F."/>
            <person name="Su P."/>
            <person name="Kiefer A.F."/>
            <person name="Nichols A."/>
            <person name="Cepeda A.J."/>
            <person name="Yan W."/>
            <person name="Fan B."/>
            <person name="Jiang Y."/>
            <person name="Adhikari A."/>
            <person name="Zheng C.-J."/>
            <person name="Schuster L."/>
            <person name="Cowan T.M."/>
            <person name="Smanski M.J."/>
            <person name="Chevrette M.G."/>
            <person name="De Carvalho L.P.S."/>
            <person name="Shen B."/>
        </authorList>
    </citation>
    <scope>NUCLEOTIDE SEQUENCE [LARGE SCALE GENOMIC DNA]</scope>
    <source>
        <strain evidence="6 7">NPDC000234</strain>
    </source>
</reference>
<dbReference type="PROSITE" id="PS50931">
    <property type="entry name" value="HTH_LYSR"/>
    <property type="match status" value="1"/>
</dbReference>
<protein>
    <submittedName>
        <fullName evidence="6">LysR substrate-binding domain-containing protein</fullName>
    </submittedName>
</protein>
<evidence type="ECO:0000256" key="2">
    <source>
        <dbReference type="ARBA" id="ARBA00023015"/>
    </source>
</evidence>
<dbReference type="Gene3D" id="1.10.10.10">
    <property type="entry name" value="Winged helix-like DNA-binding domain superfamily/Winged helix DNA-binding domain"/>
    <property type="match status" value="1"/>
</dbReference>
<evidence type="ECO:0000256" key="4">
    <source>
        <dbReference type="ARBA" id="ARBA00023163"/>
    </source>
</evidence>
<feature type="domain" description="HTH lysR-type" evidence="5">
    <location>
        <begin position="1"/>
        <end position="58"/>
    </location>
</feature>
<dbReference type="SUPFAM" id="SSF53850">
    <property type="entry name" value="Periplasmic binding protein-like II"/>
    <property type="match status" value="1"/>
</dbReference>
<dbReference type="InterPro" id="IPR005119">
    <property type="entry name" value="LysR_subst-bd"/>
</dbReference>
<organism evidence="6 7">
    <name type="scientific">Streptomyces hyaluromycini</name>
    <dbReference type="NCBI Taxonomy" id="1377993"/>
    <lineage>
        <taxon>Bacteria</taxon>
        <taxon>Bacillati</taxon>
        <taxon>Actinomycetota</taxon>
        <taxon>Actinomycetes</taxon>
        <taxon>Kitasatosporales</taxon>
        <taxon>Streptomycetaceae</taxon>
        <taxon>Streptomyces</taxon>
    </lineage>
</organism>
<evidence type="ECO:0000313" key="7">
    <source>
        <dbReference type="Proteomes" id="UP001474181"/>
    </source>
</evidence>